<dbReference type="Pfam" id="PF00990">
    <property type="entry name" value="GGDEF"/>
    <property type="match status" value="1"/>
</dbReference>
<reference evidence="5 6" key="1">
    <citation type="submission" date="2021-01" db="EMBL/GenBank/DDBJ databases">
        <title>Whole genome shotgun sequence of Asanoa iriomotensis NBRC 100142.</title>
        <authorList>
            <person name="Komaki H."/>
            <person name="Tamura T."/>
        </authorList>
    </citation>
    <scope>NUCLEOTIDE SEQUENCE [LARGE SCALE GENOMIC DNA]</scope>
    <source>
        <strain evidence="5 6">NBRC 100142</strain>
    </source>
</reference>
<feature type="transmembrane region" description="Helical" evidence="1">
    <location>
        <begin position="119"/>
        <end position="143"/>
    </location>
</feature>
<dbReference type="InterPro" id="IPR035919">
    <property type="entry name" value="EAL_sf"/>
</dbReference>
<keyword evidence="1" id="KW-0472">Membrane</keyword>
<feature type="domain" description="GGDEF" evidence="4">
    <location>
        <begin position="576"/>
        <end position="713"/>
    </location>
</feature>
<evidence type="ECO:0000259" key="3">
    <source>
        <dbReference type="PROSITE" id="PS50883"/>
    </source>
</evidence>
<evidence type="ECO:0000313" key="5">
    <source>
        <dbReference type="EMBL" id="GIF55508.1"/>
    </source>
</evidence>
<dbReference type="SMART" id="SM00052">
    <property type="entry name" value="EAL"/>
    <property type="match status" value="1"/>
</dbReference>
<dbReference type="Pfam" id="PF00563">
    <property type="entry name" value="EAL"/>
    <property type="match status" value="1"/>
</dbReference>
<dbReference type="CDD" id="cd01948">
    <property type="entry name" value="EAL"/>
    <property type="match status" value="1"/>
</dbReference>
<feature type="transmembrane region" description="Helical" evidence="1">
    <location>
        <begin position="30"/>
        <end position="48"/>
    </location>
</feature>
<dbReference type="InterPro" id="IPR052155">
    <property type="entry name" value="Biofilm_reg_signaling"/>
</dbReference>
<evidence type="ECO:0000259" key="2">
    <source>
        <dbReference type="PROSITE" id="PS50112"/>
    </source>
</evidence>
<dbReference type="EMBL" id="BONC01000008">
    <property type="protein sequence ID" value="GIF55508.1"/>
    <property type="molecule type" value="Genomic_DNA"/>
</dbReference>
<dbReference type="NCBIfam" id="TIGR00229">
    <property type="entry name" value="sensory_box"/>
    <property type="match status" value="1"/>
</dbReference>
<feature type="transmembrane region" description="Helical" evidence="1">
    <location>
        <begin position="55"/>
        <end position="73"/>
    </location>
</feature>
<dbReference type="InterPro" id="IPR001633">
    <property type="entry name" value="EAL_dom"/>
</dbReference>
<dbReference type="CDD" id="cd01949">
    <property type="entry name" value="GGDEF"/>
    <property type="match status" value="1"/>
</dbReference>
<dbReference type="PROSITE" id="PS50112">
    <property type="entry name" value="PAS"/>
    <property type="match status" value="1"/>
</dbReference>
<feature type="transmembrane region" description="Helical" evidence="1">
    <location>
        <begin position="212"/>
        <end position="230"/>
    </location>
</feature>
<dbReference type="InterPro" id="IPR000160">
    <property type="entry name" value="GGDEF_dom"/>
</dbReference>
<gene>
    <name evidence="5" type="ORF">Air01nite_16030</name>
</gene>
<dbReference type="SUPFAM" id="SSF141868">
    <property type="entry name" value="EAL domain-like"/>
    <property type="match status" value="1"/>
</dbReference>
<evidence type="ECO:0000313" key="6">
    <source>
        <dbReference type="Proteomes" id="UP000624325"/>
    </source>
</evidence>
<feature type="transmembrane region" description="Helical" evidence="1">
    <location>
        <begin position="7"/>
        <end position="24"/>
    </location>
</feature>
<feature type="domain" description="EAL" evidence="3">
    <location>
        <begin position="722"/>
        <end position="977"/>
    </location>
</feature>
<dbReference type="PANTHER" id="PTHR44757">
    <property type="entry name" value="DIGUANYLATE CYCLASE DGCP"/>
    <property type="match status" value="1"/>
</dbReference>
<dbReference type="Gene3D" id="3.20.20.450">
    <property type="entry name" value="EAL domain"/>
    <property type="match status" value="1"/>
</dbReference>
<organism evidence="5 6">
    <name type="scientific">Asanoa iriomotensis</name>
    <dbReference type="NCBI Taxonomy" id="234613"/>
    <lineage>
        <taxon>Bacteria</taxon>
        <taxon>Bacillati</taxon>
        <taxon>Actinomycetota</taxon>
        <taxon>Actinomycetes</taxon>
        <taxon>Micromonosporales</taxon>
        <taxon>Micromonosporaceae</taxon>
        <taxon>Asanoa</taxon>
    </lineage>
</organism>
<dbReference type="Gene3D" id="3.30.450.20">
    <property type="entry name" value="PAS domain"/>
    <property type="match status" value="1"/>
</dbReference>
<evidence type="ECO:0008006" key="7">
    <source>
        <dbReference type="Google" id="ProtNLM"/>
    </source>
</evidence>
<keyword evidence="1" id="KW-1133">Transmembrane helix</keyword>
<comment type="caution">
    <text evidence="5">The sequence shown here is derived from an EMBL/GenBank/DDBJ whole genome shotgun (WGS) entry which is preliminary data.</text>
</comment>
<dbReference type="InterPro" id="IPR000014">
    <property type="entry name" value="PAS"/>
</dbReference>
<accession>A0ABQ4BY90</accession>
<dbReference type="PROSITE" id="PS50887">
    <property type="entry name" value="GGDEF"/>
    <property type="match status" value="1"/>
</dbReference>
<feature type="transmembrane region" description="Helical" evidence="1">
    <location>
        <begin position="179"/>
        <end position="200"/>
    </location>
</feature>
<dbReference type="NCBIfam" id="TIGR00254">
    <property type="entry name" value="GGDEF"/>
    <property type="match status" value="1"/>
</dbReference>
<feature type="transmembrane region" description="Helical" evidence="1">
    <location>
        <begin position="251"/>
        <end position="271"/>
    </location>
</feature>
<dbReference type="PROSITE" id="PS50883">
    <property type="entry name" value="EAL"/>
    <property type="match status" value="1"/>
</dbReference>
<proteinExistence type="predicted"/>
<sequence>MWGRWSMAVYACLCLAGVLLYAVGQLTSGVAVVGVTSTAAVLLAVRHYQPRRRNSWLALAASLFLTMLGRIVYDALPGQYGQKPLTWIVWLIHLTTLVLFTAGMVGLARHTRERTVTLVLDTAIVVLGAGLLFGILIGVPYAIAPAGGIWAAARIGYVARDVVVIAATIHLVTSARWSVSSALLATGPVGLVVYDVLYRLGRVRGDFLQQSPILLGFLGFFVAIGAAALVPSMRSFDEPDGEQDLDRDPRLRLGLVALLALLPSALLLSSAVDMAPWVRPLVTAVSTVILGLALFRLVDVSYQLRRRVARERIAGRATADLADARDSGGVTAATERAAGDLLAGPVQVTVGGDVPDVQPAAGVVLVGGPTDDGRPAVSISGDPQRINRVRAPLASLAQQASDALERIRLNQSVIKYASESYFRTLVQNATDVIMIVDQSTVIRYASPSSLAIFGAHVAPSLRVTDLLGPKDEADALALCDRAATAAPGEEVRAQHDWTVRAPDGQVSHLSATCRDLREEPSIGAFVLTLRNVTAQRTLERELTRQAYVDPLTGLSRREYFSERLESLGRHVREDGKLGAVFFIDLDDLKLVNDSYGHNVGDEVLRVVGHRLQGFTSGMPDGVESMAARIGGDEFAVLLGGASTEAELAGTADRLVQLLGQPVQVGGQEILCAASLGLATTDDASDGVELLRDADIALYAAKNAGKGQWRRFRRSMHDSLAARMELRTALDRAIRHDELRLAYQPIVGLSDRSVVGYEALVRWRHPRRGALRPAQFIGVAEESGLVLRMGEWVLDNALRFASGWRGNGRRPDPYLAVNVSGRQLVNTGFVDMLRGKLADHGMPAERVVMEITESTLLREGNAVWNDLSRLRRAGIRVAVDDFGTGYSALSHLTDIPLDIVKLDRSFVSSLVTSAKQRQLVRGIVDIADGLDLTVVAEGIETEPESAAVTEAGCRFGQGYLFGRPMPPDAVAADMSPNSRR</sequence>
<keyword evidence="1" id="KW-0812">Transmembrane</keyword>
<evidence type="ECO:0000256" key="1">
    <source>
        <dbReference type="SAM" id="Phobius"/>
    </source>
</evidence>
<dbReference type="InterPro" id="IPR035965">
    <property type="entry name" value="PAS-like_dom_sf"/>
</dbReference>
<dbReference type="PANTHER" id="PTHR44757:SF2">
    <property type="entry name" value="BIOFILM ARCHITECTURE MAINTENANCE PROTEIN MBAA"/>
    <property type="match status" value="1"/>
</dbReference>
<dbReference type="InterPro" id="IPR029787">
    <property type="entry name" value="Nucleotide_cyclase"/>
</dbReference>
<evidence type="ECO:0000259" key="4">
    <source>
        <dbReference type="PROSITE" id="PS50887"/>
    </source>
</evidence>
<dbReference type="InterPro" id="IPR043128">
    <property type="entry name" value="Rev_trsase/Diguanyl_cyclase"/>
</dbReference>
<dbReference type="Proteomes" id="UP000624325">
    <property type="component" value="Unassembled WGS sequence"/>
</dbReference>
<dbReference type="Gene3D" id="3.30.70.270">
    <property type="match status" value="1"/>
</dbReference>
<dbReference type="SUPFAM" id="SSF55785">
    <property type="entry name" value="PYP-like sensor domain (PAS domain)"/>
    <property type="match status" value="1"/>
</dbReference>
<protein>
    <recommendedName>
        <fullName evidence="7">PAS domain S-box-containing protein/diguanylate cyclase (GGDEF)-like protein</fullName>
    </recommendedName>
</protein>
<feature type="transmembrane region" description="Helical" evidence="1">
    <location>
        <begin position="277"/>
        <end position="298"/>
    </location>
</feature>
<keyword evidence="6" id="KW-1185">Reference proteome</keyword>
<dbReference type="SUPFAM" id="SSF55073">
    <property type="entry name" value="Nucleotide cyclase"/>
    <property type="match status" value="1"/>
</dbReference>
<feature type="domain" description="PAS" evidence="2">
    <location>
        <begin position="418"/>
        <end position="454"/>
    </location>
</feature>
<dbReference type="SMART" id="SM00267">
    <property type="entry name" value="GGDEF"/>
    <property type="match status" value="1"/>
</dbReference>
<feature type="transmembrane region" description="Helical" evidence="1">
    <location>
        <begin position="85"/>
        <end position="107"/>
    </location>
</feature>
<name>A0ABQ4BY90_9ACTN</name>